<proteinExistence type="predicted"/>
<evidence type="ECO:0000256" key="3">
    <source>
        <dbReference type="ARBA" id="ARBA00022833"/>
    </source>
</evidence>
<keyword evidence="1" id="KW-0479">Metal-binding</keyword>
<accession>A0A6C0HWE8</accession>
<evidence type="ECO:0008006" key="8">
    <source>
        <dbReference type="Google" id="ProtNLM"/>
    </source>
</evidence>
<dbReference type="Gene3D" id="3.30.40.10">
    <property type="entry name" value="Zinc/RING finger domain, C3HC4 (zinc finger)"/>
    <property type="match status" value="1"/>
</dbReference>
<evidence type="ECO:0000256" key="1">
    <source>
        <dbReference type="ARBA" id="ARBA00022723"/>
    </source>
</evidence>
<dbReference type="InterPro" id="IPR039903">
    <property type="entry name" value="Zswim2"/>
</dbReference>
<dbReference type="EMBL" id="MN740019">
    <property type="protein sequence ID" value="QHT84557.1"/>
    <property type="molecule type" value="Genomic_DNA"/>
</dbReference>
<dbReference type="InterPro" id="IPR001841">
    <property type="entry name" value="Znf_RING"/>
</dbReference>
<dbReference type="AlphaFoldDB" id="A0A6C0HWE8"/>
<dbReference type="SMART" id="SM00744">
    <property type="entry name" value="RINGv"/>
    <property type="match status" value="1"/>
</dbReference>
<sequence>MDRFSKALNERIYLLSANQLSNEEWNFNIRGQSNKVYKQILTPNKFSCACPDHCLRKGFCKHLLFLFCRVSLCNNLAKELYLKNKTWNTEIFTIINTSLIERLKHRIETSKPKNVACNAALDAIGNDCSICFETMSTGEVFSQCLKTCKNYFHEECINLWLNSGHATCPLCRGHWTTTAPEEINISISLLTEPPPPSPPQPPPPPPSPSPRIQIIPTTDIITSYNNIRIIKSYNDANIKDICYRNNIEYKNGNIYYEFLKAEKINNKKRIILMDKRTNDLFEGGCARDIMGLTNLADDVDINIKPSALPDFIIFIQSTSPNRKILKDQRVIKTTD</sequence>
<feature type="domain" description="SWIM-type" evidence="6">
    <location>
        <begin position="37"/>
        <end position="71"/>
    </location>
</feature>
<dbReference type="SMART" id="SM00184">
    <property type="entry name" value="RING"/>
    <property type="match status" value="1"/>
</dbReference>
<reference evidence="7" key="1">
    <citation type="journal article" date="2020" name="Nature">
        <title>Giant virus diversity and host interactions through global metagenomics.</title>
        <authorList>
            <person name="Schulz F."/>
            <person name="Roux S."/>
            <person name="Paez-Espino D."/>
            <person name="Jungbluth S."/>
            <person name="Walsh D.A."/>
            <person name="Denef V.J."/>
            <person name="McMahon K.D."/>
            <person name="Konstantinidis K.T."/>
            <person name="Eloe-Fadrosh E.A."/>
            <person name="Kyrpides N.C."/>
            <person name="Woyke T."/>
        </authorList>
    </citation>
    <scope>NUCLEOTIDE SEQUENCE</scope>
    <source>
        <strain evidence="7">GVMAG-M-3300023184-177</strain>
    </source>
</reference>
<name>A0A6C0HWE8_9ZZZZ</name>
<feature type="domain" description="RING-type" evidence="5">
    <location>
        <begin position="128"/>
        <end position="172"/>
    </location>
</feature>
<dbReference type="InterPro" id="IPR011016">
    <property type="entry name" value="Znf_RING-CH"/>
</dbReference>
<organism evidence="7">
    <name type="scientific">viral metagenome</name>
    <dbReference type="NCBI Taxonomy" id="1070528"/>
    <lineage>
        <taxon>unclassified sequences</taxon>
        <taxon>metagenomes</taxon>
        <taxon>organismal metagenomes</taxon>
    </lineage>
</organism>
<feature type="compositionally biased region" description="Pro residues" evidence="4">
    <location>
        <begin position="192"/>
        <end position="209"/>
    </location>
</feature>
<dbReference type="PANTHER" id="PTHR21540:SF0">
    <property type="entry name" value="PHD FAMILY PROTEIN"/>
    <property type="match status" value="1"/>
</dbReference>
<evidence type="ECO:0000256" key="4">
    <source>
        <dbReference type="SAM" id="MobiDB-lite"/>
    </source>
</evidence>
<dbReference type="GO" id="GO:0008270">
    <property type="term" value="F:zinc ion binding"/>
    <property type="evidence" value="ECO:0007669"/>
    <property type="project" value="UniProtKB-KW"/>
</dbReference>
<evidence type="ECO:0000313" key="7">
    <source>
        <dbReference type="EMBL" id="QHT84557.1"/>
    </source>
</evidence>
<evidence type="ECO:0000259" key="5">
    <source>
        <dbReference type="PROSITE" id="PS50089"/>
    </source>
</evidence>
<dbReference type="PROSITE" id="PS50966">
    <property type="entry name" value="ZF_SWIM"/>
    <property type="match status" value="1"/>
</dbReference>
<keyword evidence="2" id="KW-0863">Zinc-finger</keyword>
<dbReference type="Pfam" id="PF13639">
    <property type="entry name" value="zf-RING_2"/>
    <property type="match status" value="1"/>
</dbReference>
<keyword evidence="3" id="KW-0862">Zinc</keyword>
<evidence type="ECO:0000256" key="2">
    <source>
        <dbReference type="ARBA" id="ARBA00022771"/>
    </source>
</evidence>
<protein>
    <recommendedName>
        <fullName evidence="8">RING-type domain-containing protein</fullName>
    </recommendedName>
</protein>
<feature type="region of interest" description="Disordered" evidence="4">
    <location>
        <begin position="190"/>
        <end position="211"/>
    </location>
</feature>
<dbReference type="InterPro" id="IPR007527">
    <property type="entry name" value="Znf_SWIM"/>
</dbReference>
<dbReference type="GO" id="GO:0061630">
    <property type="term" value="F:ubiquitin protein ligase activity"/>
    <property type="evidence" value="ECO:0007669"/>
    <property type="project" value="InterPro"/>
</dbReference>
<dbReference type="SUPFAM" id="SSF57850">
    <property type="entry name" value="RING/U-box"/>
    <property type="match status" value="1"/>
</dbReference>
<evidence type="ECO:0000259" key="6">
    <source>
        <dbReference type="PROSITE" id="PS50966"/>
    </source>
</evidence>
<dbReference type="PANTHER" id="PTHR21540">
    <property type="entry name" value="RING FINGER AND SWIM DOMAIN-CONTAINING PROTEIN 2"/>
    <property type="match status" value="1"/>
</dbReference>
<dbReference type="PROSITE" id="PS50089">
    <property type="entry name" value="ZF_RING_2"/>
    <property type="match status" value="1"/>
</dbReference>
<dbReference type="InterPro" id="IPR013083">
    <property type="entry name" value="Znf_RING/FYVE/PHD"/>
</dbReference>